<feature type="compositionally biased region" description="Basic and acidic residues" evidence="10">
    <location>
        <begin position="1373"/>
        <end position="1392"/>
    </location>
</feature>
<reference evidence="12 13" key="1">
    <citation type="submission" date="2024-10" db="EMBL/GenBank/DDBJ databases">
        <authorList>
            <person name="Kim D."/>
        </authorList>
    </citation>
    <scope>NUCLEOTIDE SEQUENCE [LARGE SCALE GENOMIC DNA]</scope>
    <source>
        <strain evidence="12">BH-2024</strain>
    </source>
</reference>
<keyword evidence="13" id="KW-1185">Reference proteome</keyword>
<keyword evidence="6" id="KW-0547">Nucleotide-binding</keyword>
<evidence type="ECO:0000313" key="12">
    <source>
        <dbReference type="EMBL" id="KAL3070607.1"/>
    </source>
</evidence>
<comment type="subcellular location">
    <subcellularLocation>
        <location evidence="1">Nucleus</location>
    </subcellularLocation>
</comment>
<dbReference type="Gene3D" id="1.10.1410.10">
    <property type="match status" value="1"/>
</dbReference>
<feature type="compositionally biased region" description="Low complexity" evidence="10">
    <location>
        <begin position="1334"/>
        <end position="1352"/>
    </location>
</feature>
<name>A0ABD2HYK4_9BILA</name>
<evidence type="ECO:0000256" key="2">
    <source>
        <dbReference type="ARBA" id="ARBA00010912"/>
    </source>
</evidence>
<comment type="similarity">
    <text evidence="2">Belongs to the poly(A) polymerase family.</text>
</comment>
<dbReference type="PANTHER" id="PTHR10682:SF10">
    <property type="entry name" value="POLYNUCLEOTIDE ADENYLYLTRANSFERASE"/>
    <property type="match status" value="1"/>
</dbReference>
<feature type="compositionally biased region" description="Polar residues" evidence="10">
    <location>
        <begin position="1398"/>
        <end position="1412"/>
    </location>
</feature>
<dbReference type="EMBL" id="JBICBT010001381">
    <property type="protein sequence ID" value="KAL3070607.1"/>
    <property type="molecule type" value="Genomic_DNA"/>
</dbReference>
<proteinExistence type="inferred from homology"/>
<comment type="caution">
    <text evidence="12">The sequence shown here is derived from an EMBL/GenBank/DDBJ whole genome shotgun (WGS) entry which is preliminary data.</text>
</comment>
<evidence type="ECO:0000256" key="1">
    <source>
        <dbReference type="ARBA" id="ARBA00004123"/>
    </source>
</evidence>
<evidence type="ECO:0000256" key="9">
    <source>
        <dbReference type="ARBA" id="ARBA00048830"/>
    </source>
</evidence>
<dbReference type="SUPFAM" id="SSF81301">
    <property type="entry name" value="Nucleotidyltransferase"/>
    <property type="match status" value="1"/>
</dbReference>
<evidence type="ECO:0000256" key="3">
    <source>
        <dbReference type="ARBA" id="ARBA00012388"/>
    </source>
</evidence>
<organism evidence="12 13">
    <name type="scientific">Heterodera trifolii</name>
    <dbReference type="NCBI Taxonomy" id="157864"/>
    <lineage>
        <taxon>Eukaryota</taxon>
        <taxon>Metazoa</taxon>
        <taxon>Ecdysozoa</taxon>
        <taxon>Nematoda</taxon>
        <taxon>Chromadorea</taxon>
        <taxon>Rhabditida</taxon>
        <taxon>Tylenchina</taxon>
        <taxon>Tylenchomorpha</taxon>
        <taxon>Tylenchoidea</taxon>
        <taxon>Heteroderidae</taxon>
        <taxon>Heteroderinae</taxon>
        <taxon>Heterodera</taxon>
    </lineage>
</organism>
<feature type="compositionally biased region" description="Polar residues" evidence="10">
    <location>
        <begin position="1361"/>
        <end position="1371"/>
    </location>
</feature>
<feature type="compositionally biased region" description="Basic and acidic residues" evidence="10">
    <location>
        <begin position="1271"/>
        <end position="1295"/>
    </location>
</feature>
<feature type="region of interest" description="Disordered" evidence="10">
    <location>
        <begin position="551"/>
        <end position="603"/>
    </location>
</feature>
<dbReference type="InterPro" id="IPR043519">
    <property type="entry name" value="NT_sf"/>
</dbReference>
<dbReference type="GO" id="GO:0005634">
    <property type="term" value="C:nucleus"/>
    <property type="evidence" value="ECO:0007669"/>
    <property type="project" value="UniProtKB-SubCell"/>
</dbReference>
<evidence type="ECO:0000256" key="4">
    <source>
        <dbReference type="ARBA" id="ARBA00022664"/>
    </source>
</evidence>
<keyword evidence="4" id="KW-0507">mRNA processing</keyword>
<evidence type="ECO:0000256" key="10">
    <source>
        <dbReference type="SAM" id="MobiDB-lite"/>
    </source>
</evidence>
<feature type="compositionally biased region" description="Basic and acidic residues" evidence="10">
    <location>
        <begin position="587"/>
        <end position="603"/>
    </location>
</feature>
<keyword evidence="7" id="KW-0067">ATP-binding</keyword>
<protein>
    <recommendedName>
        <fullName evidence="3">polynucleotide adenylyltransferase</fullName>
        <ecNumber evidence="3">2.7.7.19</ecNumber>
    </recommendedName>
</protein>
<evidence type="ECO:0000259" key="11">
    <source>
        <dbReference type="Pfam" id="PF04928"/>
    </source>
</evidence>
<evidence type="ECO:0000256" key="6">
    <source>
        <dbReference type="ARBA" id="ARBA00022741"/>
    </source>
</evidence>
<feature type="compositionally biased region" description="Basic and acidic residues" evidence="10">
    <location>
        <begin position="1311"/>
        <end position="1326"/>
    </location>
</feature>
<dbReference type="Gene3D" id="3.30.460.10">
    <property type="entry name" value="Beta Polymerase, domain 2"/>
    <property type="match status" value="1"/>
</dbReference>
<dbReference type="GO" id="GO:1990817">
    <property type="term" value="F:poly(A) RNA polymerase activity"/>
    <property type="evidence" value="ECO:0007669"/>
    <property type="project" value="UniProtKB-EC"/>
</dbReference>
<sequence length="2026" mass="235659">MEIVEEALPNLNIAKLDEEHKKIVAKNGKIKGIDGTKKALCYHYNFVEEIVANGYKLAKDKTMWKDFVEKKRIGQLVKAKLSSSEQKLSIIHAENLARAIRKSEQFRHFLCSKDTDDLQIIVKPRIEKLVGTLELMRLEDQFPEHLRIDLMGQSTILECLRHILSLNFHKRKSVFLRTTMAHMIGVLHEKEKQFKKQLSKRDANANLQKTFEQKVTAILADAFSDLHSSKTICVMIKFVQFVQQSKREKLETELKRWKGKKCEEEEQQHKTLDDYLMKELGKAYRDAILALLQGQQGAKERKRADKMGEVLRGRGAKTMLLQIIGPKLFNELEEKSGHLLEGIIPSNSFLNEEILWEHYETTLLDKSALGLRSKMQADVITFCRWLHRQLVGERNMQILWDRMNKLFDLEHDALFVGLEEQNWDAMETILKLGRIFTETKQFMDDEILGKKLVQSSNYEQEMLKSKWEKAIGQKGDEKNGENATKMEGWNKFLNKIHQAEIFGLMGRHEHIMDKFREFYTEEIFSRFSLFVKISEFINEWETLYGMDEPKKNAKRNKTGKIGKTEKSESEMEIEEEKIAKSNNSKGRQKEKNQNFGCPDRKTPSELSPFNEENFILKADQSLASDLIEFFQVKKDKVQIIMNKIGQCFSIELSTILWALTNFLRQMEKEMEKGFTNKSKSVQICVAYHLIEYTVKSEAKTLDQWRQSLLYEEFIDEDDQIFSMDRIDLSQWLQQKCASDAASVHVVSRLCSNRAKVVEFTAYAFRESLKMSRQLRGHFCNLKMPTEEKGRFEINESKQIEFIGGMSEIEIAKNKLLILVGRLHFIRFEEEFPEVLRIDAMLSITQPILYTYLFPLNSHTETAKAAESRIGIPFIIRHINSYLAAKNKEQSADAKVNKAFARKAQEIFKEAYKGLAKRGTFFDGDGMGRSVCILMAFKRLIESILPLCMADKNCSNLEQLKKWSANKNCATDEWKMNAFNEQRNFMASVHLEMLRLYIGEQSEFAEFIRKTPGAKIRMRTLLVKEANYEELMESFSATVQNDEVFTDNWLVNSYLEFLNNFEACNAEMKLVHTLALSYAVWVRWMDAETAPENPRLSIGMREIYEQIWTSKRSYYQQKVYDALFDEPMEVLFFELVEIGEVFEKLRNFVELKRNEKNWDQLGITKKDGIMEKPFEKEQIQLTEWIQNLHFIALNALIGQQKSMRDKLRNELKCRQEIVEKWLTQFMEWSMAEKVISQLKLNEEQFTIMRENEKKMQKEAEILEEKERKIEEEKRKKELEEWDEKEKKAKKINEKAKKEKQKQNTTKIGNQKKQKEAEEKKSDGKSEEIMVDSTKLKQSSSSNSTNSTGETNNGKSEKKKTRITSNTIGNGQNVAERKYNEQKNGIEMEMEKSEKKKPRLSSNSIGNGQKQINGQMHRNNLAKVIGKGIGKMAEIWGKLDDERRTNLLTILCGKEDVSLKKTKHSLESQFAVNLEKWRKMLEQKRIDKISIIQHRKYMLKSQFISEEKVIEQNDETNSLILSEINQQIFFDEIDDKNHLKELDKILLENEYEHTEKPNEALAALKSIVSKWSRGEAVLLEIGSFMLGANTANLDVDVIFIVPEKATKKEEISKFFGTTKCDLAQRRMCADGSFYCHLCQNEKVGSLKKMPFAYVPLVGLEFDGIQFDVLFVSIPTSESLPKNGPLSRNEVMALIRKLAGQKEADEKMIKSLAAFISNEKIMALLGRKNMQKFRKFLTILKFWSKANFIYEPKLGFFNGISLATMATKVMLLYPNASIPFLLDKFFLTFALWDWPLPLRLEEYVPDELQTFSWTPKDEEQKRNSPLLMPIITPGCLEQNAMFNMNSSTFKIVQKSMRESLIKVRKIQNSNPSKNWGQLFPTANFTEKYDHFFAVCCIVANPIHLEQFCDFVDRRNRLQLLHFDQLTDEVSFSHIKTEGGSKFECPNSILMPSLAKNRHLSRHKAWLVGIELVEKKAPNAGEKERIKLNINAKLNEEFNQKILESYFKANGWHPAELISKYVDKSEVVHG</sequence>
<dbReference type="Pfam" id="PF04928">
    <property type="entry name" value="PAP_central"/>
    <property type="match status" value="1"/>
</dbReference>
<dbReference type="GO" id="GO:0005524">
    <property type="term" value="F:ATP binding"/>
    <property type="evidence" value="ECO:0007669"/>
    <property type="project" value="UniProtKB-KW"/>
</dbReference>
<evidence type="ECO:0000256" key="8">
    <source>
        <dbReference type="ARBA" id="ARBA00023242"/>
    </source>
</evidence>
<evidence type="ECO:0000256" key="5">
    <source>
        <dbReference type="ARBA" id="ARBA00022679"/>
    </source>
</evidence>
<keyword evidence="5" id="KW-0808">Transferase</keyword>
<dbReference type="EC" id="2.7.7.19" evidence="3"/>
<dbReference type="PANTHER" id="PTHR10682">
    <property type="entry name" value="POLY A POLYMERASE"/>
    <property type="match status" value="1"/>
</dbReference>
<dbReference type="Gene3D" id="3.30.70.590">
    <property type="entry name" value="Poly(A) polymerase predicted RNA binding domain"/>
    <property type="match status" value="1"/>
</dbReference>
<keyword evidence="8" id="KW-0539">Nucleus</keyword>
<dbReference type="InterPro" id="IPR007012">
    <property type="entry name" value="PolA_pol_cen_dom"/>
</dbReference>
<dbReference type="SUPFAM" id="SSF81631">
    <property type="entry name" value="PAP/OAS1 substrate-binding domain"/>
    <property type="match status" value="1"/>
</dbReference>
<comment type="catalytic activity">
    <reaction evidence="9">
        <text>RNA(n) + ATP = RNA(n)-3'-adenine ribonucleotide + diphosphate</text>
        <dbReference type="Rhea" id="RHEA:11332"/>
        <dbReference type="Rhea" id="RHEA-COMP:14527"/>
        <dbReference type="Rhea" id="RHEA-COMP:17347"/>
        <dbReference type="ChEBI" id="CHEBI:30616"/>
        <dbReference type="ChEBI" id="CHEBI:33019"/>
        <dbReference type="ChEBI" id="CHEBI:140395"/>
        <dbReference type="ChEBI" id="CHEBI:173115"/>
        <dbReference type="EC" id="2.7.7.19"/>
    </reaction>
</comment>
<evidence type="ECO:0000313" key="13">
    <source>
        <dbReference type="Proteomes" id="UP001620626"/>
    </source>
</evidence>
<feature type="domain" description="Poly(A) polymerase central" evidence="11">
    <location>
        <begin position="1730"/>
        <end position="1876"/>
    </location>
</feature>
<dbReference type="GO" id="GO:0006397">
    <property type="term" value="P:mRNA processing"/>
    <property type="evidence" value="ECO:0007669"/>
    <property type="project" value="UniProtKB-KW"/>
</dbReference>
<gene>
    <name evidence="12" type="ORF">niasHT_032397</name>
</gene>
<evidence type="ECO:0000256" key="7">
    <source>
        <dbReference type="ARBA" id="ARBA00022840"/>
    </source>
</evidence>
<feature type="region of interest" description="Disordered" evidence="10">
    <location>
        <begin position="1271"/>
        <end position="1412"/>
    </location>
</feature>
<accession>A0ABD2HYK4</accession>
<dbReference type="Proteomes" id="UP001620626">
    <property type="component" value="Unassembled WGS sequence"/>
</dbReference>